<evidence type="ECO:0000256" key="5">
    <source>
        <dbReference type="SAM" id="MobiDB-lite"/>
    </source>
</evidence>
<feature type="domain" description="G" evidence="6">
    <location>
        <begin position="394"/>
        <end position="448"/>
    </location>
</feature>
<dbReference type="PANTHER" id="PTHR45709">
    <property type="entry name" value="LARGE SUBUNIT GTPASE 1 HOMOLOG-RELATED"/>
    <property type="match status" value="1"/>
</dbReference>
<feature type="region of interest" description="Disordered" evidence="5">
    <location>
        <begin position="157"/>
        <end position="193"/>
    </location>
</feature>
<feature type="compositionally biased region" description="Acidic residues" evidence="5">
    <location>
        <begin position="617"/>
        <end position="632"/>
    </location>
</feature>
<feature type="region of interest" description="Disordered" evidence="5">
    <location>
        <begin position="88"/>
        <end position="109"/>
    </location>
</feature>
<dbReference type="Gene3D" id="3.40.50.300">
    <property type="entry name" value="P-loop containing nucleotide triphosphate hydrolases"/>
    <property type="match status" value="1"/>
</dbReference>
<feature type="region of interest" description="Disordered" evidence="5">
    <location>
        <begin position="19"/>
        <end position="67"/>
    </location>
</feature>
<evidence type="ECO:0000256" key="4">
    <source>
        <dbReference type="ARBA" id="ARBA00039902"/>
    </source>
</evidence>
<keyword evidence="7" id="KW-0378">Hydrolase</keyword>
<dbReference type="PANTHER" id="PTHR45709:SF3">
    <property type="entry name" value="GUANINE NUCLEOTIDE-BINDING PROTEIN-LIKE 1"/>
    <property type="match status" value="1"/>
</dbReference>
<reference evidence="7 8" key="1">
    <citation type="submission" date="2015-04" db="EMBL/GenBank/DDBJ databases">
        <title>Complete genome sequence of Schizopora paradoxa KUC8140, a cosmopolitan wood degrader in East Asia.</title>
        <authorList>
            <consortium name="DOE Joint Genome Institute"/>
            <person name="Min B."/>
            <person name="Park H."/>
            <person name="Jang Y."/>
            <person name="Kim J.-J."/>
            <person name="Kim K.H."/>
            <person name="Pangilinan J."/>
            <person name="Lipzen A."/>
            <person name="Riley R."/>
            <person name="Grigoriev I.V."/>
            <person name="Spatafora J.W."/>
            <person name="Choi I.-G."/>
        </authorList>
    </citation>
    <scope>NUCLEOTIDE SEQUENCE [LARGE SCALE GENOMIC DNA]</scope>
    <source>
        <strain evidence="7 8">KUC8140</strain>
    </source>
</reference>
<evidence type="ECO:0000256" key="3">
    <source>
        <dbReference type="ARBA" id="ARBA00037770"/>
    </source>
</evidence>
<comment type="function">
    <text evidence="3">Possible regulatory or functional link with the histocompatibility cluster.</text>
</comment>
<proteinExistence type="predicted"/>
<evidence type="ECO:0000313" key="7">
    <source>
        <dbReference type="EMBL" id="KLO15058.1"/>
    </source>
</evidence>
<dbReference type="OrthoDB" id="61815at2759"/>
<feature type="compositionally biased region" description="Basic and acidic residues" evidence="5">
    <location>
        <begin position="56"/>
        <end position="66"/>
    </location>
</feature>
<dbReference type="STRING" id="27342.A0A0H2S001"/>
<dbReference type="EMBL" id="KQ085935">
    <property type="protein sequence ID" value="KLO15058.1"/>
    <property type="molecule type" value="Genomic_DNA"/>
</dbReference>
<keyword evidence="8" id="KW-1185">Reference proteome</keyword>
<gene>
    <name evidence="7" type="ORF">SCHPADRAFT_939058</name>
</gene>
<dbReference type="InParanoid" id="A0A0H2S001"/>
<accession>A0A0H2S001</accession>
<dbReference type="Proteomes" id="UP000053477">
    <property type="component" value="Unassembled WGS sequence"/>
</dbReference>
<keyword evidence="2" id="KW-0342">GTP-binding</keyword>
<dbReference type="GO" id="GO:0003924">
    <property type="term" value="F:GTPase activity"/>
    <property type="evidence" value="ECO:0007669"/>
    <property type="project" value="InterPro"/>
</dbReference>
<feature type="region of interest" description="Disordered" evidence="5">
    <location>
        <begin position="597"/>
        <end position="672"/>
    </location>
</feature>
<feature type="compositionally biased region" description="Acidic residues" evidence="5">
    <location>
        <begin position="659"/>
        <end position="672"/>
    </location>
</feature>
<evidence type="ECO:0000259" key="6">
    <source>
        <dbReference type="Pfam" id="PF01926"/>
    </source>
</evidence>
<keyword evidence="1" id="KW-0547">Nucleotide-binding</keyword>
<organism evidence="7 8">
    <name type="scientific">Schizopora paradoxa</name>
    <dbReference type="NCBI Taxonomy" id="27342"/>
    <lineage>
        <taxon>Eukaryota</taxon>
        <taxon>Fungi</taxon>
        <taxon>Dikarya</taxon>
        <taxon>Basidiomycota</taxon>
        <taxon>Agaricomycotina</taxon>
        <taxon>Agaricomycetes</taxon>
        <taxon>Hymenochaetales</taxon>
        <taxon>Schizoporaceae</taxon>
        <taxon>Schizopora</taxon>
    </lineage>
</organism>
<sequence length="672" mass="75369">MPRRKPVSGKQHKAELQIKRAIKRGDAPPPTALAATSAKSKGKGRPVPGRSFRFGNAEERQEDSRRLQSAFTKLSAEFLEDAKLKASTLPLPRPIPPENAIYPTFPEATTPGPARKLTIIRRPKWNYEMNKKQVEKNEEGVFKKWIKETDETLQTWVTSQNNPELEEEEEEGSQSASEPPMDGISTSTDPSMPIAPPLYERNLEVWRQLWRVTEICEILLVLLDSRCPLLHYPPSLQQYLSTFKQPRKVIFILTKTDISGPTRSKAWSTYLSTHYPENSVLLAESYREKRVPAAPGQGQRKHLEPHLPSDLRLELIQALKTAHEELSRPPPGIVNDETKVRAWKPRVKQNIDWDSLTSADSFPIDEEMTEPDEEADFTATVEDDKSKAPNFLSIGLIGQPNVGKSSLLNALFGTNKVKASKTPGKTKHFQSHFLTKNIRLVDCPGLVFPNFVSQEFQVLAGILPVSQVSAIPSCVYYASLHLPLEAILRLNYPEKPDEKISEDKRTWRAGTNRITKAREVSWTAMDIMSSYAQSKGWITAKAGRPDVNRAGNSILRALAEGKVKWSFLPSPGGDTRSGHAVHDDFSKVEGRGIWIAEEDERPTIWDSDDDSTKDKASEDDDSSLFDLSEVDDHDLGSPLEVEEEKDKSARGMFAALSMDDSEDDNNVSPEDE</sequence>
<feature type="compositionally biased region" description="Acidic residues" evidence="5">
    <location>
        <begin position="597"/>
        <end position="609"/>
    </location>
</feature>
<evidence type="ECO:0000313" key="8">
    <source>
        <dbReference type="Proteomes" id="UP000053477"/>
    </source>
</evidence>
<evidence type="ECO:0000256" key="1">
    <source>
        <dbReference type="ARBA" id="ARBA00022741"/>
    </source>
</evidence>
<evidence type="ECO:0000256" key="2">
    <source>
        <dbReference type="ARBA" id="ARBA00023134"/>
    </source>
</evidence>
<dbReference type="AlphaFoldDB" id="A0A0H2S001"/>
<dbReference type="GO" id="GO:0005525">
    <property type="term" value="F:GTP binding"/>
    <property type="evidence" value="ECO:0007669"/>
    <property type="project" value="UniProtKB-KW"/>
</dbReference>
<dbReference type="InterPro" id="IPR027417">
    <property type="entry name" value="P-loop_NTPase"/>
</dbReference>
<dbReference type="InterPro" id="IPR006073">
    <property type="entry name" value="GTP-bd"/>
</dbReference>
<dbReference type="InterPro" id="IPR043358">
    <property type="entry name" value="GNL1-like"/>
</dbReference>
<dbReference type="SUPFAM" id="SSF52540">
    <property type="entry name" value="P-loop containing nucleoside triphosphate hydrolases"/>
    <property type="match status" value="1"/>
</dbReference>
<protein>
    <recommendedName>
        <fullName evidence="4">Guanine nucleotide-binding protein-like 1</fullName>
    </recommendedName>
</protein>
<name>A0A0H2S001_9AGAM</name>
<dbReference type="Pfam" id="PF01926">
    <property type="entry name" value="MMR_HSR1"/>
    <property type="match status" value="1"/>
</dbReference>